<proteinExistence type="predicted"/>
<feature type="signal peptide" evidence="1">
    <location>
        <begin position="1"/>
        <end position="41"/>
    </location>
</feature>
<dbReference type="PROSITE" id="PS51318">
    <property type="entry name" value="TAT"/>
    <property type="match status" value="1"/>
</dbReference>
<evidence type="ECO:0000313" key="2">
    <source>
        <dbReference type="EMBL" id="NGO79796.1"/>
    </source>
</evidence>
<dbReference type="Proteomes" id="UP000481109">
    <property type="component" value="Unassembled WGS sequence"/>
</dbReference>
<reference evidence="2 3" key="1">
    <citation type="submission" date="2020-02" db="EMBL/GenBank/DDBJ databases">
        <title>Whole-genome analyses of novel actinobacteria.</title>
        <authorList>
            <person name="Sahin N."/>
            <person name="Tokatli A."/>
        </authorList>
    </citation>
    <scope>NUCLEOTIDE SEQUENCE [LARGE SCALE GENOMIC DNA]</scope>
    <source>
        <strain evidence="2 3">YC504</strain>
    </source>
</reference>
<dbReference type="EMBL" id="JAAKZW010000172">
    <property type="protein sequence ID" value="NGO79796.1"/>
    <property type="molecule type" value="Genomic_DNA"/>
</dbReference>
<dbReference type="AlphaFoldDB" id="A0A6G4XQD1"/>
<evidence type="ECO:0000256" key="1">
    <source>
        <dbReference type="SAM" id="SignalP"/>
    </source>
</evidence>
<sequence length="134" mass="14706">MRTKREGLIRQPVRRRWLQALTTCAAAAAITVGLSPQPAAAVSLAFIKHGSDTGELLTNGDRVACDKEADGRAVYVQVNSEHNGLVKTTDSTGADGVCVKNSSSWQLDPDYIEWIRVCEKINNWPDDCTDKLYL</sequence>
<accession>A0A6G4XQD1</accession>
<protein>
    <recommendedName>
        <fullName evidence="4">Twin-arginine translocation signal domain-containing protein</fullName>
    </recommendedName>
</protein>
<name>A0A6G4XQD1_9ACTN</name>
<dbReference type="RefSeq" id="WP_165335234.1">
    <property type="nucleotide sequence ID" value="NZ_JAAKZW010000172.1"/>
</dbReference>
<gene>
    <name evidence="2" type="ORF">G6045_29675</name>
</gene>
<feature type="chain" id="PRO_5026146044" description="Twin-arginine translocation signal domain-containing protein" evidence="1">
    <location>
        <begin position="42"/>
        <end position="134"/>
    </location>
</feature>
<dbReference type="InterPro" id="IPR006311">
    <property type="entry name" value="TAT_signal"/>
</dbReference>
<comment type="caution">
    <text evidence="2">The sequence shown here is derived from an EMBL/GenBank/DDBJ whole genome shotgun (WGS) entry which is preliminary data.</text>
</comment>
<keyword evidence="1" id="KW-0732">Signal</keyword>
<evidence type="ECO:0008006" key="4">
    <source>
        <dbReference type="Google" id="ProtNLM"/>
    </source>
</evidence>
<keyword evidence="3" id="KW-1185">Reference proteome</keyword>
<evidence type="ECO:0000313" key="3">
    <source>
        <dbReference type="Proteomes" id="UP000481109"/>
    </source>
</evidence>
<organism evidence="2 3">
    <name type="scientific">Streptomyces mesophilus</name>
    <dbReference type="NCBI Taxonomy" id="1775132"/>
    <lineage>
        <taxon>Bacteria</taxon>
        <taxon>Bacillati</taxon>
        <taxon>Actinomycetota</taxon>
        <taxon>Actinomycetes</taxon>
        <taxon>Kitasatosporales</taxon>
        <taxon>Streptomycetaceae</taxon>
        <taxon>Streptomyces</taxon>
    </lineage>
</organism>